<gene>
    <name evidence="1" type="ORF">Tco_0988569</name>
</gene>
<reference evidence="1" key="2">
    <citation type="submission" date="2022-01" db="EMBL/GenBank/DDBJ databases">
        <authorList>
            <person name="Yamashiro T."/>
            <person name="Shiraishi A."/>
            <person name="Satake H."/>
            <person name="Nakayama K."/>
        </authorList>
    </citation>
    <scope>NUCLEOTIDE SEQUENCE</scope>
</reference>
<proteinExistence type="predicted"/>
<dbReference type="EMBL" id="BQNB010016594">
    <property type="protein sequence ID" value="GJT53515.1"/>
    <property type="molecule type" value="Genomic_DNA"/>
</dbReference>
<reference evidence="1" key="1">
    <citation type="journal article" date="2022" name="Int. J. Mol. Sci.">
        <title>Draft Genome of Tanacetum Coccineum: Genomic Comparison of Closely Related Tanacetum-Family Plants.</title>
        <authorList>
            <person name="Yamashiro T."/>
            <person name="Shiraishi A."/>
            <person name="Nakayama K."/>
            <person name="Satake H."/>
        </authorList>
    </citation>
    <scope>NUCLEOTIDE SEQUENCE</scope>
</reference>
<keyword evidence="2" id="KW-1185">Reference proteome</keyword>
<evidence type="ECO:0000313" key="1">
    <source>
        <dbReference type="EMBL" id="GJT53515.1"/>
    </source>
</evidence>
<sequence length="88" mass="9406">MGVDPIFPPGFKPDKVDENVVENNGDSIQQPNINLHSNFDGISSVKSGSRRVLKIKPGGSILEVTEDLIEGQISQPGSCDIDETPCAN</sequence>
<protein>
    <submittedName>
        <fullName evidence="1">Uncharacterized protein</fullName>
    </submittedName>
</protein>
<evidence type="ECO:0000313" key="2">
    <source>
        <dbReference type="Proteomes" id="UP001151760"/>
    </source>
</evidence>
<comment type="caution">
    <text evidence="1">The sequence shown here is derived from an EMBL/GenBank/DDBJ whole genome shotgun (WGS) entry which is preliminary data.</text>
</comment>
<organism evidence="1 2">
    <name type="scientific">Tanacetum coccineum</name>
    <dbReference type="NCBI Taxonomy" id="301880"/>
    <lineage>
        <taxon>Eukaryota</taxon>
        <taxon>Viridiplantae</taxon>
        <taxon>Streptophyta</taxon>
        <taxon>Embryophyta</taxon>
        <taxon>Tracheophyta</taxon>
        <taxon>Spermatophyta</taxon>
        <taxon>Magnoliopsida</taxon>
        <taxon>eudicotyledons</taxon>
        <taxon>Gunneridae</taxon>
        <taxon>Pentapetalae</taxon>
        <taxon>asterids</taxon>
        <taxon>campanulids</taxon>
        <taxon>Asterales</taxon>
        <taxon>Asteraceae</taxon>
        <taxon>Asteroideae</taxon>
        <taxon>Anthemideae</taxon>
        <taxon>Anthemidinae</taxon>
        <taxon>Tanacetum</taxon>
    </lineage>
</organism>
<accession>A0ABQ5ERB5</accession>
<dbReference type="Proteomes" id="UP001151760">
    <property type="component" value="Unassembled WGS sequence"/>
</dbReference>
<name>A0ABQ5ERB5_9ASTR</name>